<dbReference type="Proteomes" id="UP001177003">
    <property type="component" value="Chromosome 1"/>
</dbReference>
<dbReference type="PANTHER" id="PTHR33083:SF49">
    <property type="entry name" value="SENESCENCE REGULATOR"/>
    <property type="match status" value="1"/>
</dbReference>
<evidence type="ECO:0000313" key="3">
    <source>
        <dbReference type="EMBL" id="CAI9269911.1"/>
    </source>
</evidence>
<dbReference type="Pfam" id="PF04520">
    <property type="entry name" value="Senescence_reg"/>
    <property type="match status" value="1"/>
</dbReference>
<dbReference type="PANTHER" id="PTHR33083">
    <property type="entry name" value="EXPRESSED PROTEIN"/>
    <property type="match status" value="1"/>
</dbReference>
<reference evidence="3" key="1">
    <citation type="submission" date="2023-04" db="EMBL/GenBank/DDBJ databases">
        <authorList>
            <person name="Vijverberg K."/>
            <person name="Xiong W."/>
            <person name="Schranz E."/>
        </authorList>
    </citation>
    <scope>NUCLEOTIDE SEQUENCE</scope>
</reference>
<gene>
    <name evidence="3" type="ORF">LSALG_LOCUS10257</name>
</gene>
<keyword evidence="4" id="KW-1185">Reference proteome</keyword>
<proteinExistence type="inferred from homology"/>
<comment type="similarity">
    <text evidence="1">Belongs to the senescence regulator S40 family.</text>
</comment>
<accession>A0AA35YDP4</accession>
<feature type="region of interest" description="Disordered" evidence="2">
    <location>
        <begin position="37"/>
        <end position="67"/>
    </location>
</feature>
<dbReference type="EMBL" id="OX465077">
    <property type="protein sequence ID" value="CAI9269911.1"/>
    <property type="molecule type" value="Genomic_DNA"/>
</dbReference>
<evidence type="ECO:0000256" key="2">
    <source>
        <dbReference type="SAM" id="MobiDB-lite"/>
    </source>
</evidence>
<protein>
    <submittedName>
        <fullName evidence="3">Uncharacterized protein</fullName>
    </submittedName>
</protein>
<dbReference type="InterPro" id="IPR007608">
    <property type="entry name" value="Senescence_reg_S40"/>
</dbReference>
<sequence length="130" mass="14948">MADEFQESDLFFETNAAGISIKGLDDTNIYNTHQHSKFSDFNKSKRKKKQPVEKMKNKSVPVNIPENFSGRSRSFQCYEEEGEIVPPHEIVSRRRFAGEMACSGDGRRLKGRELNEVRNSILRMTGFLET</sequence>
<organism evidence="3 4">
    <name type="scientific">Lactuca saligna</name>
    <name type="common">Willowleaf lettuce</name>
    <dbReference type="NCBI Taxonomy" id="75948"/>
    <lineage>
        <taxon>Eukaryota</taxon>
        <taxon>Viridiplantae</taxon>
        <taxon>Streptophyta</taxon>
        <taxon>Embryophyta</taxon>
        <taxon>Tracheophyta</taxon>
        <taxon>Spermatophyta</taxon>
        <taxon>Magnoliopsida</taxon>
        <taxon>eudicotyledons</taxon>
        <taxon>Gunneridae</taxon>
        <taxon>Pentapetalae</taxon>
        <taxon>asterids</taxon>
        <taxon>campanulids</taxon>
        <taxon>Asterales</taxon>
        <taxon>Asteraceae</taxon>
        <taxon>Cichorioideae</taxon>
        <taxon>Cichorieae</taxon>
        <taxon>Lactucinae</taxon>
        <taxon>Lactuca</taxon>
    </lineage>
</organism>
<name>A0AA35YDP4_LACSI</name>
<dbReference type="GO" id="GO:0010150">
    <property type="term" value="P:leaf senescence"/>
    <property type="evidence" value="ECO:0007669"/>
    <property type="project" value="UniProtKB-ARBA"/>
</dbReference>
<dbReference type="AlphaFoldDB" id="A0AA35YDP4"/>
<evidence type="ECO:0000313" key="4">
    <source>
        <dbReference type="Proteomes" id="UP001177003"/>
    </source>
</evidence>
<evidence type="ECO:0000256" key="1">
    <source>
        <dbReference type="ARBA" id="ARBA00034773"/>
    </source>
</evidence>